<dbReference type="Proteomes" id="UP000545074">
    <property type="component" value="Unassembled WGS sequence"/>
</dbReference>
<dbReference type="EMBL" id="CP146691">
    <property type="protein sequence ID" value="WWY23244.1"/>
    <property type="molecule type" value="Genomic_DNA"/>
</dbReference>
<gene>
    <name evidence="2" type="ORF">H4C44_16470</name>
    <name evidence="3" type="ORF">H4C80_03600</name>
    <name evidence="4" type="ORF">N5C70_12930</name>
    <name evidence="5" type="ORF">V9385_11830</name>
</gene>
<proteinExistence type="predicted"/>
<dbReference type="EMBL" id="JACGCU010000028">
    <property type="protein sequence ID" value="MBA6060773.1"/>
    <property type="molecule type" value="Genomic_DNA"/>
</dbReference>
<reference evidence="5 9" key="3">
    <citation type="submission" date="2024-03" db="EMBL/GenBank/DDBJ databases">
        <title>Pseudomonas juntendi.</title>
        <authorList>
            <person name="Liu Y."/>
        </authorList>
    </citation>
    <scope>NUCLEOTIDE SEQUENCE [LARGE SCALE GENOMIC DNA]</scope>
    <source>
        <strain evidence="5 9">L4046hy</strain>
    </source>
</reference>
<dbReference type="Proteomes" id="UP001160152">
    <property type="component" value="Unassembled WGS sequence"/>
</dbReference>
<organism evidence="3 6">
    <name type="scientific">Pseudomonas juntendi</name>
    <dbReference type="NCBI Taxonomy" id="2666183"/>
    <lineage>
        <taxon>Bacteria</taxon>
        <taxon>Pseudomonadati</taxon>
        <taxon>Pseudomonadota</taxon>
        <taxon>Gammaproteobacteria</taxon>
        <taxon>Pseudomonadales</taxon>
        <taxon>Pseudomonadaceae</taxon>
        <taxon>Pseudomonas</taxon>
    </lineage>
</organism>
<dbReference type="Pfam" id="PF10976">
    <property type="entry name" value="DUF2790"/>
    <property type="match status" value="1"/>
</dbReference>
<keyword evidence="9" id="KW-1185">Reference proteome</keyword>
<evidence type="ECO:0000313" key="6">
    <source>
        <dbReference type="Proteomes" id="UP000545074"/>
    </source>
</evidence>
<dbReference type="InterPro" id="IPR021245">
    <property type="entry name" value="DUF2790"/>
</dbReference>
<evidence type="ECO:0000313" key="9">
    <source>
        <dbReference type="Proteomes" id="UP001375228"/>
    </source>
</evidence>
<reference evidence="4 8" key="2">
    <citation type="submission" date="2022-09" db="EMBL/GenBank/DDBJ databases">
        <title>Intensive care unit water sources are persistently colonized with multi-drug resistant bacteria and are the site of extensive horizontal gene transfer of antibiotic resistance genes.</title>
        <authorList>
            <person name="Diorio-Toth L."/>
        </authorList>
    </citation>
    <scope>NUCLEOTIDE SEQUENCE [LARGE SCALE GENOMIC DNA]</scope>
    <source>
        <strain evidence="4 8">GD03901</strain>
    </source>
</reference>
<evidence type="ECO:0000313" key="2">
    <source>
        <dbReference type="EMBL" id="MBA6060773.1"/>
    </source>
</evidence>
<dbReference type="Gene3D" id="2.30.140.50">
    <property type="entry name" value="Protein of unknown function DUF2790"/>
    <property type="match status" value="1"/>
</dbReference>
<feature type="signal peptide" evidence="1">
    <location>
        <begin position="1"/>
        <end position="21"/>
    </location>
</feature>
<dbReference type="Proteomes" id="UP000556620">
    <property type="component" value="Unassembled WGS sequence"/>
</dbReference>
<reference evidence="6 7" key="1">
    <citation type="submission" date="2020-07" db="EMBL/GenBank/DDBJ databases">
        <title>Diversity of carbapenemase encoding genes among Pseudomonas putida group clinical isolates in a tertiary Brazilian hospital.</title>
        <authorList>
            <person name="Alberto-Lei F."/>
            <person name="Nodari C.S."/>
            <person name="Streling A.P."/>
            <person name="Paulino J.T."/>
            <person name="Bessa-Neto F.O."/>
            <person name="Cayo R."/>
            <person name="Gales A.C."/>
        </authorList>
    </citation>
    <scope>NUCLEOTIDE SEQUENCE [LARGE SCALE GENOMIC DNA]</scope>
    <source>
        <strain evidence="3 6">12815</strain>
        <strain evidence="2 7">14535</strain>
    </source>
</reference>
<keyword evidence="1" id="KW-0732">Signal</keyword>
<accession>A0A7W2KDC5</accession>
<evidence type="ECO:0000313" key="8">
    <source>
        <dbReference type="Proteomes" id="UP001160152"/>
    </source>
</evidence>
<sequence>MKPSLAIIAISAALASCAALAATGNDQPASSNYAYGMHLDVAKVISITPPSNVGDCQIGTAHMVYLDHHDQKHEISYREMSNCPQQ</sequence>
<dbReference type="AlphaFoldDB" id="A0A7W2KDC5"/>
<protein>
    <submittedName>
        <fullName evidence="3">DUF2790 domain-containing protein</fullName>
    </submittedName>
</protein>
<evidence type="ECO:0000256" key="1">
    <source>
        <dbReference type="SAM" id="SignalP"/>
    </source>
</evidence>
<name>A0A7W2KDC5_9PSED</name>
<dbReference type="RefSeq" id="WP_009686708.1">
    <property type="nucleotide sequence ID" value="NZ_BQIO01000005.1"/>
</dbReference>
<evidence type="ECO:0000313" key="3">
    <source>
        <dbReference type="EMBL" id="MBA6096230.1"/>
    </source>
</evidence>
<evidence type="ECO:0000313" key="7">
    <source>
        <dbReference type="Proteomes" id="UP000556620"/>
    </source>
</evidence>
<dbReference type="PROSITE" id="PS51257">
    <property type="entry name" value="PROKAR_LIPOPROTEIN"/>
    <property type="match status" value="1"/>
</dbReference>
<dbReference type="EMBL" id="JACGCX010000002">
    <property type="protein sequence ID" value="MBA6096230.1"/>
    <property type="molecule type" value="Genomic_DNA"/>
</dbReference>
<dbReference type="EMBL" id="JAOCBV010000001">
    <property type="protein sequence ID" value="MDH0757603.1"/>
    <property type="molecule type" value="Genomic_DNA"/>
</dbReference>
<feature type="chain" id="PRO_5044661545" evidence="1">
    <location>
        <begin position="22"/>
        <end position="86"/>
    </location>
</feature>
<evidence type="ECO:0000313" key="5">
    <source>
        <dbReference type="EMBL" id="WWY23244.1"/>
    </source>
</evidence>
<dbReference type="Proteomes" id="UP001375228">
    <property type="component" value="Chromosome"/>
</dbReference>
<evidence type="ECO:0000313" key="4">
    <source>
        <dbReference type="EMBL" id="MDH0757603.1"/>
    </source>
</evidence>